<keyword evidence="4 6" id="KW-0472">Membrane</keyword>
<keyword evidence="8" id="KW-1185">Reference proteome</keyword>
<dbReference type="PANTHER" id="PTHR23507">
    <property type="entry name" value="ZGC:174356"/>
    <property type="match status" value="1"/>
</dbReference>
<reference evidence="7 8" key="1">
    <citation type="journal article" date="2015" name="Mol. Plant Microbe Interact.">
        <title>Genome, transcriptome, and functional analyses of Penicillium expansum provide new insights into secondary metabolism and pathogenicity.</title>
        <authorList>
            <person name="Ballester A.R."/>
            <person name="Marcet-Houben M."/>
            <person name="Levin E."/>
            <person name="Sela N."/>
            <person name="Selma-Lazaro C."/>
            <person name="Carmona L."/>
            <person name="Wisniewski M."/>
            <person name="Droby S."/>
            <person name="Gonzalez-Candelas L."/>
            <person name="Gabaldon T."/>
        </authorList>
    </citation>
    <scope>NUCLEOTIDE SEQUENCE [LARGE SCALE GENOMIC DNA]</scope>
    <source>
        <strain evidence="7 8">MD-8</strain>
    </source>
</reference>
<keyword evidence="2 6" id="KW-0812">Transmembrane</keyword>
<feature type="transmembrane region" description="Helical" evidence="6">
    <location>
        <begin position="227"/>
        <end position="248"/>
    </location>
</feature>
<evidence type="ECO:0000256" key="4">
    <source>
        <dbReference type="ARBA" id="ARBA00023136"/>
    </source>
</evidence>
<evidence type="ECO:0000256" key="6">
    <source>
        <dbReference type="SAM" id="Phobius"/>
    </source>
</evidence>
<dbReference type="AlphaFoldDB" id="A0A0A2JSW8"/>
<gene>
    <name evidence="7" type="ORF">PEX2_031540</name>
</gene>
<dbReference type="InterPro" id="IPR036259">
    <property type="entry name" value="MFS_trans_sf"/>
</dbReference>
<dbReference type="SUPFAM" id="SSF103473">
    <property type="entry name" value="MFS general substrate transporter"/>
    <property type="match status" value="1"/>
</dbReference>
<name>A0A0A2JSW8_PENEN</name>
<feature type="transmembrane region" description="Helical" evidence="6">
    <location>
        <begin position="167"/>
        <end position="187"/>
    </location>
</feature>
<keyword evidence="3 6" id="KW-1133">Transmembrane helix</keyword>
<dbReference type="Proteomes" id="UP000030143">
    <property type="component" value="Unassembled WGS sequence"/>
</dbReference>
<dbReference type="GeneID" id="27675848"/>
<dbReference type="GO" id="GO:0022857">
    <property type="term" value="F:transmembrane transporter activity"/>
    <property type="evidence" value="ECO:0007669"/>
    <property type="project" value="InterPro"/>
</dbReference>
<evidence type="ECO:0000313" key="7">
    <source>
        <dbReference type="EMBL" id="KGO55315.1"/>
    </source>
</evidence>
<dbReference type="GO" id="GO:0016020">
    <property type="term" value="C:membrane"/>
    <property type="evidence" value="ECO:0007669"/>
    <property type="project" value="UniProtKB-SubCell"/>
</dbReference>
<dbReference type="Pfam" id="PF07690">
    <property type="entry name" value="MFS_1"/>
    <property type="match status" value="1"/>
</dbReference>
<evidence type="ECO:0000256" key="3">
    <source>
        <dbReference type="ARBA" id="ARBA00022989"/>
    </source>
</evidence>
<proteinExistence type="predicted"/>
<organism evidence="7 8">
    <name type="scientific">Penicillium expansum</name>
    <name type="common">Blue mold rot fungus</name>
    <dbReference type="NCBI Taxonomy" id="27334"/>
    <lineage>
        <taxon>Eukaryota</taxon>
        <taxon>Fungi</taxon>
        <taxon>Dikarya</taxon>
        <taxon>Ascomycota</taxon>
        <taxon>Pezizomycotina</taxon>
        <taxon>Eurotiomycetes</taxon>
        <taxon>Eurotiomycetidae</taxon>
        <taxon>Eurotiales</taxon>
        <taxon>Aspergillaceae</taxon>
        <taxon>Penicillium</taxon>
    </lineage>
</organism>
<feature type="transmembrane region" description="Helical" evidence="6">
    <location>
        <begin position="199"/>
        <end position="221"/>
    </location>
</feature>
<feature type="transmembrane region" description="Helical" evidence="6">
    <location>
        <begin position="290"/>
        <end position="314"/>
    </location>
</feature>
<dbReference type="InterPro" id="IPR011701">
    <property type="entry name" value="MFS"/>
</dbReference>
<evidence type="ECO:0000256" key="1">
    <source>
        <dbReference type="ARBA" id="ARBA00004141"/>
    </source>
</evidence>
<evidence type="ECO:0000256" key="5">
    <source>
        <dbReference type="SAM" id="MobiDB-lite"/>
    </source>
</evidence>
<accession>A0A0A2JSW8</accession>
<dbReference type="Gene3D" id="1.20.1250.20">
    <property type="entry name" value="MFS general substrate transporter like domains"/>
    <property type="match status" value="1"/>
</dbReference>
<dbReference type="RefSeq" id="XP_016597493.1">
    <property type="nucleotide sequence ID" value="XM_016740429.1"/>
</dbReference>
<dbReference type="VEuPathDB" id="FungiDB:PEXP_038370"/>
<feature type="transmembrane region" description="Helical" evidence="6">
    <location>
        <begin position="34"/>
        <end position="53"/>
    </location>
</feature>
<dbReference type="EMBL" id="JQFZ01000198">
    <property type="protein sequence ID" value="KGO55315.1"/>
    <property type="molecule type" value="Genomic_DNA"/>
</dbReference>
<evidence type="ECO:0000313" key="8">
    <source>
        <dbReference type="Proteomes" id="UP000030143"/>
    </source>
</evidence>
<dbReference type="HOGENOM" id="CLU_013756_2_0_1"/>
<protein>
    <submittedName>
        <fullName evidence="7">Major facilitator superfamily domain, general substrate transporter</fullName>
    </submittedName>
</protein>
<sequence>MPSPRDPTYDETTSLLQEEPEGSAQSNLVKEPVYPRWIITVVLLCGGAVLFDLSNNLGEVAEVAILEDIVCRDYYAKSAVNTIISAAERCKIEPIQTEIALLNGWRETFETIPAILLAVPYGMLADWIGYRPVALLAFFGSAMSSNWSRVVFWFYPTLPTRALWFSALWQVLGGGPQVVTSLSFSAVASITPAQKRTTVFSQMTAVILATELIAPPVGAALMKKNPWIPFLASSVIAATSIIWALLFFPAIQTQAKPTSTPSYDQPPVRNWYASERIRDLYEQLSRNKNAALVVVSFFVTLVGTHAFALLLQYISKRFHVSYAEL</sequence>
<evidence type="ECO:0000256" key="2">
    <source>
        <dbReference type="ARBA" id="ARBA00022692"/>
    </source>
</evidence>
<feature type="transmembrane region" description="Helical" evidence="6">
    <location>
        <begin position="133"/>
        <end position="155"/>
    </location>
</feature>
<dbReference type="PANTHER" id="PTHR23507:SF1">
    <property type="entry name" value="FI18259P1-RELATED"/>
    <property type="match status" value="1"/>
</dbReference>
<feature type="region of interest" description="Disordered" evidence="5">
    <location>
        <begin position="1"/>
        <end position="26"/>
    </location>
</feature>
<comment type="caution">
    <text evidence="7">The sequence shown here is derived from an EMBL/GenBank/DDBJ whole genome shotgun (WGS) entry which is preliminary data.</text>
</comment>
<comment type="subcellular location">
    <subcellularLocation>
        <location evidence="1">Membrane</location>
        <topology evidence="1">Multi-pass membrane protein</topology>
    </subcellularLocation>
</comment>